<sequence>MRIRIIAVGTKMPAWVESGFAEYHKRLPREISVEVRELPLGNRGKNQSSASAIADEGKKMMAAIDDKDWVIALDLNGKKWSTENLSQELERWKMNGANLSFLIGGPDGLAPECLNRAQQKWSLSALTLPHPIVRVVLIEQLYRAETILNNHPYHK</sequence>
<protein>
    <recommendedName>
        <fullName evidence="5">Ribosomal RNA large subunit methyltransferase H</fullName>
        <ecNumber evidence="5">2.1.1.177</ecNumber>
    </recommendedName>
    <alternativeName>
        <fullName evidence="5">23S rRNA (pseudouridine1915-N3)-methyltransferase</fullName>
    </alternativeName>
    <alternativeName>
        <fullName evidence="5">23S rRNA m3Psi1915 methyltransferase</fullName>
    </alternativeName>
    <alternativeName>
        <fullName evidence="5">rRNA (pseudouridine-N3-)-methyltransferase RlmH</fullName>
    </alternativeName>
</protein>
<proteinExistence type="inferred from homology"/>
<dbReference type="NCBIfam" id="NF000986">
    <property type="entry name" value="PRK00103.1-4"/>
    <property type="match status" value="1"/>
</dbReference>
<keyword evidence="7" id="KW-1185">Reference proteome</keyword>
<comment type="subcellular location">
    <subcellularLocation>
        <location evidence="5">Cytoplasm</location>
    </subcellularLocation>
</comment>
<dbReference type="HAMAP" id="MF_00658">
    <property type="entry name" value="23SrRNA_methyltr_H"/>
    <property type="match status" value="1"/>
</dbReference>
<dbReference type="InterPro" id="IPR029028">
    <property type="entry name" value="Alpha/beta_knot_MTases"/>
</dbReference>
<evidence type="ECO:0000313" key="6">
    <source>
        <dbReference type="EMBL" id="GAA6168791.1"/>
    </source>
</evidence>
<dbReference type="Proteomes" id="UP001465153">
    <property type="component" value="Unassembled WGS sequence"/>
</dbReference>
<comment type="function">
    <text evidence="5">Specifically methylates the pseudouridine at position 1915 (m3Psi1915) in 23S rRNA.</text>
</comment>
<dbReference type="CDD" id="cd18081">
    <property type="entry name" value="RlmH-like"/>
    <property type="match status" value="1"/>
</dbReference>
<dbReference type="Pfam" id="PF02590">
    <property type="entry name" value="SPOUT_MTase"/>
    <property type="match status" value="1"/>
</dbReference>
<dbReference type="EMBL" id="BAABWN010000008">
    <property type="protein sequence ID" value="GAA6168791.1"/>
    <property type="molecule type" value="Genomic_DNA"/>
</dbReference>
<comment type="similarity">
    <text evidence="4 5">Belongs to the RNA methyltransferase RlmH family.</text>
</comment>
<evidence type="ECO:0000256" key="1">
    <source>
        <dbReference type="ARBA" id="ARBA00022603"/>
    </source>
</evidence>
<dbReference type="Gene3D" id="3.40.1280.10">
    <property type="match status" value="1"/>
</dbReference>
<comment type="subunit">
    <text evidence="5">Homodimer.</text>
</comment>
<dbReference type="PANTHER" id="PTHR33603:SF1">
    <property type="entry name" value="RIBOSOMAL RNA LARGE SUBUNIT METHYLTRANSFERASE H"/>
    <property type="match status" value="1"/>
</dbReference>
<reference evidence="6 7" key="1">
    <citation type="submission" date="2024-04" db="EMBL/GenBank/DDBJ databases">
        <title>Draft genome sequence of Sessilibacter corallicola NBRC 116591.</title>
        <authorList>
            <person name="Miyakawa T."/>
            <person name="Kusuya Y."/>
            <person name="Miura T."/>
        </authorList>
    </citation>
    <scope>NUCLEOTIDE SEQUENCE [LARGE SCALE GENOMIC DNA]</scope>
    <source>
        <strain evidence="6 7">KU-00831-HH</strain>
    </source>
</reference>
<evidence type="ECO:0000313" key="7">
    <source>
        <dbReference type="Proteomes" id="UP001465153"/>
    </source>
</evidence>
<dbReference type="PIRSF" id="PIRSF004505">
    <property type="entry name" value="MT_bac"/>
    <property type="match status" value="1"/>
</dbReference>
<evidence type="ECO:0000256" key="2">
    <source>
        <dbReference type="ARBA" id="ARBA00022679"/>
    </source>
</evidence>
<keyword evidence="5" id="KW-0963">Cytoplasm</keyword>
<dbReference type="NCBIfam" id="TIGR00246">
    <property type="entry name" value="tRNA_RlmH_YbeA"/>
    <property type="match status" value="1"/>
</dbReference>
<comment type="caution">
    <text evidence="6">The sequence shown here is derived from an EMBL/GenBank/DDBJ whole genome shotgun (WGS) entry which is preliminary data.</text>
</comment>
<feature type="binding site" evidence="5">
    <location>
        <position position="104"/>
    </location>
    <ligand>
        <name>S-adenosyl-L-methionine</name>
        <dbReference type="ChEBI" id="CHEBI:59789"/>
    </ligand>
</feature>
<keyword evidence="5" id="KW-0698">rRNA processing</keyword>
<name>A0ABQ0AAV9_9GAMM</name>
<keyword evidence="2 5" id="KW-0808">Transferase</keyword>
<evidence type="ECO:0000256" key="5">
    <source>
        <dbReference type="HAMAP-Rule" id="MF_00658"/>
    </source>
</evidence>
<gene>
    <name evidence="5 6" type="primary">rlmH</name>
    <name evidence="6" type="ORF">NBRC116591_26020</name>
</gene>
<dbReference type="PANTHER" id="PTHR33603">
    <property type="entry name" value="METHYLTRANSFERASE"/>
    <property type="match status" value="1"/>
</dbReference>
<feature type="binding site" evidence="5">
    <location>
        <begin position="123"/>
        <end position="128"/>
    </location>
    <ligand>
        <name>S-adenosyl-L-methionine</name>
        <dbReference type="ChEBI" id="CHEBI:59789"/>
    </ligand>
</feature>
<dbReference type="SUPFAM" id="SSF75217">
    <property type="entry name" value="alpha/beta knot"/>
    <property type="match status" value="1"/>
</dbReference>
<dbReference type="RefSeq" id="WP_233088307.1">
    <property type="nucleotide sequence ID" value="NZ_BAABWN010000008.1"/>
</dbReference>
<evidence type="ECO:0000256" key="3">
    <source>
        <dbReference type="ARBA" id="ARBA00022691"/>
    </source>
</evidence>
<comment type="catalytic activity">
    <reaction evidence="5">
        <text>pseudouridine(1915) in 23S rRNA + S-adenosyl-L-methionine = N(3)-methylpseudouridine(1915) in 23S rRNA + S-adenosyl-L-homocysteine + H(+)</text>
        <dbReference type="Rhea" id="RHEA:42752"/>
        <dbReference type="Rhea" id="RHEA-COMP:10221"/>
        <dbReference type="Rhea" id="RHEA-COMP:10222"/>
        <dbReference type="ChEBI" id="CHEBI:15378"/>
        <dbReference type="ChEBI" id="CHEBI:57856"/>
        <dbReference type="ChEBI" id="CHEBI:59789"/>
        <dbReference type="ChEBI" id="CHEBI:65314"/>
        <dbReference type="ChEBI" id="CHEBI:74486"/>
        <dbReference type="EC" id="2.1.1.177"/>
    </reaction>
</comment>
<dbReference type="InterPro" id="IPR003742">
    <property type="entry name" value="RlmH-like"/>
</dbReference>
<evidence type="ECO:0000256" key="4">
    <source>
        <dbReference type="ARBA" id="ARBA00038303"/>
    </source>
</evidence>
<dbReference type="EC" id="2.1.1.177" evidence="5"/>
<feature type="binding site" evidence="5">
    <location>
        <position position="73"/>
    </location>
    <ligand>
        <name>S-adenosyl-L-methionine</name>
        <dbReference type="ChEBI" id="CHEBI:59789"/>
    </ligand>
</feature>
<organism evidence="6 7">
    <name type="scientific">Sessilibacter corallicola</name>
    <dbReference type="NCBI Taxonomy" id="2904075"/>
    <lineage>
        <taxon>Bacteria</taxon>
        <taxon>Pseudomonadati</taxon>
        <taxon>Pseudomonadota</taxon>
        <taxon>Gammaproteobacteria</taxon>
        <taxon>Cellvibrionales</taxon>
        <taxon>Cellvibrionaceae</taxon>
        <taxon>Sessilibacter</taxon>
    </lineage>
</organism>
<keyword evidence="1 5" id="KW-0489">Methyltransferase</keyword>
<keyword evidence="3 5" id="KW-0949">S-adenosyl-L-methionine</keyword>
<accession>A0ABQ0AAV9</accession>
<dbReference type="InterPro" id="IPR029026">
    <property type="entry name" value="tRNA_m1G_MTases_N"/>
</dbReference>